<feature type="active site" description="Charge relay system" evidence="4">
    <location>
        <position position="187"/>
    </location>
</feature>
<evidence type="ECO:0000256" key="3">
    <source>
        <dbReference type="ARBA" id="ARBA00022825"/>
    </source>
</evidence>
<evidence type="ECO:0000259" key="6">
    <source>
        <dbReference type="Pfam" id="PF00082"/>
    </source>
</evidence>
<feature type="active site" description="Charge relay system" evidence="4">
    <location>
        <position position="212"/>
    </location>
</feature>
<keyword evidence="5" id="KW-0732">Signal</keyword>
<dbReference type="InterPro" id="IPR036852">
    <property type="entry name" value="Peptidase_S8/S53_dom_sf"/>
</dbReference>
<name>A0A844YSJ3_9SPHN</name>
<keyword evidence="8" id="KW-1185">Reference proteome</keyword>
<dbReference type="OrthoDB" id="5405281at2"/>
<feature type="signal peptide" evidence="5">
    <location>
        <begin position="1"/>
        <end position="22"/>
    </location>
</feature>
<proteinExistence type="inferred from homology"/>
<sequence>MRVLLAIVLSAALGSAAGPAGAQLALPRVDLPGAGHVLDPLEGVTGAIDEVTADSVRDLLRLQQRTLARFVRQNRQSVELDRSGQPARRGELLLMDLDDASAAALASEGLRLLGREEIEGLDIAVTRLALPSGMSLPDAQELAARLAPAAVVAPDNLHFQSGSAPIAVLQRAAAARAQPGPAVGMIDGAPADSQGTFVSRGFATGAPTPSNHGSAIVHLLQQAGVRDIRVADVYGTDPAGGGALAIARALGWLVAGGSRVVTISLVGPRNPVLERAVTAAGRRGVVVVAAVGNNGPAAPPAYPASYPGVVAVTGVDGRNRALLEAGRALHLDYAAPGADLFGRDARGRRVRLRGTSYATPLVAARIAAALRQSANWRRTVDEEARDLGAPGPDASFGRGLVCGTCGRS</sequence>
<gene>
    <name evidence="7" type="ORF">GRI99_00200</name>
</gene>
<feature type="domain" description="Peptidase S8/S53" evidence="6">
    <location>
        <begin position="228"/>
        <end position="387"/>
    </location>
</feature>
<dbReference type="PROSITE" id="PS51892">
    <property type="entry name" value="SUBTILASE"/>
    <property type="match status" value="1"/>
</dbReference>
<keyword evidence="3 4" id="KW-0720">Serine protease</keyword>
<evidence type="ECO:0000256" key="5">
    <source>
        <dbReference type="SAM" id="SignalP"/>
    </source>
</evidence>
<evidence type="ECO:0000313" key="8">
    <source>
        <dbReference type="Proteomes" id="UP000466966"/>
    </source>
</evidence>
<feature type="active site" description="Charge relay system" evidence="4">
    <location>
        <position position="356"/>
    </location>
</feature>
<dbReference type="GO" id="GO:0006508">
    <property type="term" value="P:proteolysis"/>
    <property type="evidence" value="ECO:0007669"/>
    <property type="project" value="UniProtKB-KW"/>
</dbReference>
<evidence type="ECO:0000256" key="1">
    <source>
        <dbReference type="ARBA" id="ARBA00022670"/>
    </source>
</evidence>
<dbReference type="PROSITE" id="PS00138">
    <property type="entry name" value="SUBTILASE_SER"/>
    <property type="match status" value="1"/>
</dbReference>
<dbReference type="AlphaFoldDB" id="A0A844YSJ3"/>
<dbReference type="Gene3D" id="3.40.50.200">
    <property type="entry name" value="Peptidase S8/S53 domain"/>
    <property type="match status" value="1"/>
</dbReference>
<accession>A0A844YSJ3</accession>
<dbReference type="Pfam" id="PF00082">
    <property type="entry name" value="Peptidase_S8"/>
    <property type="match status" value="1"/>
</dbReference>
<comment type="similarity">
    <text evidence="4">Belongs to the peptidase S8 family.</text>
</comment>
<dbReference type="InterPro" id="IPR023828">
    <property type="entry name" value="Peptidase_S8_Ser-AS"/>
</dbReference>
<protein>
    <submittedName>
        <fullName evidence="7">S8 family serine peptidase</fullName>
    </submittedName>
</protein>
<dbReference type="GO" id="GO:0004252">
    <property type="term" value="F:serine-type endopeptidase activity"/>
    <property type="evidence" value="ECO:0007669"/>
    <property type="project" value="UniProtKB-UniRule"/>
</dbReference>
<keyword evidence="1 4" id="KW-0645">Protease</keyword>
<feature type="chain" id="PRO_5032611540" evidence="5">
    <location>
        <begin position="23"/>
        <end position="408"/>
    </location>
</feature>
<dbReference type="SUPFAM" id="SSF52743">
    <property type="entry name" value="Subtilisin-like"/>
    <property type="match status" value="1"/>
</dbReference>
<keyword evidence="2 4" id="KW-0378">Hydrolase</keyword>
<dbReference type="Proteomes" id="UP000466966">
    <property type="component" value="Unassembled WGS sequence"/>
</dbReference>
<reference evidence="7 8" key="1">
    <citation type="submission" date="2019-12" db="EMBL/GenBank/DDBJ databases">
        <title>Genomic-based taxomic classification of the family Erythrobacteraceae.</title>
        <authorList>
            <person name="Xu L."/>
        </authorList>
    </citation>
    <scope>NUCLEOTIDE SEQUENCE [LARGE SCALE GENOMIC DNA]</scope>
    <source>
        <strain evidence="7 8">M0322</strain>
    </source>
</reference>
<organism evidence="7 8">
    <name type="scientific">Alteraurantiacibacter buctensis</name>
    <dbReference type="NCBI Taxonomy" id="1503981"/>
    <lineage>
        <taxon>Bacteria</taxon>
        <taxon>Pseudomonadati</taxon>
        <taxon>Pseudomonadota</taxon>
        <taxon>Alphaproteobacteria</taxon>
        <taxon>Sphingomonadales</taxon>
        <taxon>Erythrobacteraceae</taxon>
        <taxon>Alteraurantiacibacter</taxon>
    </lineage>
</organism>
<dbReference type="InterPro" id="IPR000209">
    <property type="entry name" value="Peptidase_S8/S53_dom"/>
</dbReference>
<evidence type="ECO:0000256" key="2">
    <source>
        <dbReference type="ARBA" id="ARBA00022801"/>
    </source>
</evidence>
<evidence type="ECO:0000313" key="7">
    <source>
        <dbReference type="EMBL" id="MXO70052.1"/>
    </source>
</evidence>
<comment type="caution">
    <text evidence="7">The sequence shown here is derived from an EMBL/GenBank/DDBJ whole genome shotgun (WGS) entry which is preliminary data.</text>
</comment>
<dbReference type="EMBL" id="WTYV01000001">
    <property type="protein sequence ID" value="MXO70052.1"/>
    <property type="molecule type" value="Genomic_DNA"/>
</dbReference>
<evidence type="ECO:0000256" key="4">
    <source>
        <dbReference type="PROSITE-ProRule" id="PRU01240"/>
    </source>
</evidence>